<dbReference type="InterPro" id="IPR011083">
    <property type="entry name" value="Phage_tail_collar_dom"/>
</dbReference>
<proteinExistence type="predicted"/>
<dbReference type="Gene3D" id="3.90.1340.10">
    <property type="entry name" value="Phage tail collar domain"/>
    <property type="match status" value="1"/>
</dbReference>
<evidence type="ECO:0000313" key="2">
    <source>
        <dbReference type="EMBL" id="SDF16664.1"/>
    </source>
</evidence>
<organism evidence="2 3">
    <name type="scientific">Ulvibacter litoralis</name>
    <dbReference type="NCBI Taxonomy" id="227084"/>
    <lineage>
        <taxon>Bacteria</taxon>
        <taxon>Pseudomonadati</taxon>
        <taxon>Bacteroidota</taxon>
        <taxon>Flavobacteriia</taxon>
        <taxon>Flavobacteriales</taxon>
        <taxon>Flavobacteriaceae</taxon>
        <taxon>Ulvibacter</taxon>
    </lineage>
</organism>
<dbReference type="InterPro" id="IPR037053">
    <property type="entry name" value="Phage_tail_collar_dom_sf"/>
</dbReference>
<name>A0A1G7IVS1_9FLAO</name>
<keyword evidence="3" id="KW-1185">Reference proteome</keyword>
<evidence type="ECO:0000313" key="3">
    <source>
        <dbReference type="Proteomes" id="UP000199321"/>
    </source>
</evidence>
<dbReference type="Proteomes" id="UP000199321">
    <property type="component" value="Unassembled WGS sequence"/>
</dbReference>
<dbReference type="STRING" id="227084.SAMN05421855_10740"/>
<protein>
    <submittedName>
        <fullName evidence="2">Microcystin-dependent protein</fullName>
    </submittedName>
</protein>
<dbReference type="Pfam" id="PF07484">
    <property type="entry name" value="Collar"/>
    <property type="match status" value="1"/>
</dbReference>
<evidence type="ECO:0000259" key="1">
    <source>
        <dbReference type="Pfam" id="PF07484"/>
    </source>
</evidence>
<dbReference type="RefSeq" id="WP_175445476.1">
    <property type="nucleotide sequence ID" value="NZ_BMWO01000008.1"/>
</dbReference>
<dbReference type="SUPFAM" id="SSF88874">
    <property type="entry name" value="Receptor-binding domain of short tail fibre protein gp12"/>
    <property type="match status" value="1"/>
</dbReference>
<dbReference type="AlphaFoldDB" id="A0A1G7IVS1"/>
<dbReference type="EMBL" id="FNBA01000007">
    <property type="protein sequence ID" value="SDF16664.1"/>
    <property type="molecule type" value="Genomic_DNA"/>
</dbReference>
<feature type="domain" description="Phage tail collar" evidence="1">
    <location>
        <begin position="6"/>
        <end position="61"/>
    </location>
</feature>
<gene>
    <name evidence="2" type="ORF">SAMN05421855_10740</name>
</gene>
<accession>A0A1G7IVS1</accession>
<reference evidence="2 3" key="1">
    <citation type="submission" date="2016-10" db="EMBL/GenBank/DDBJ databases">
        <authorList>
            <person name="de Groot N.N."/>
        </authorList>
    </citation>
    <scope>NUCLEOTIDE SEQUENCE [LARGE SCALE GENOMIC DNA]</scope>
    <source>
        <strain evidence="2 3">DSM 16195</strain>
    </source>
</reference>
<sequence>MESFIGQIMLFGGNFAPRDWAFCEGQLLAIASNQALFSILGTTYGGDGRTTFALPDLRGRVAIHEGTGPGQPTYRLGQSGGNTTRTLKYENLPQIPVKVSSANATQTAATAGASIATPGTTEGRTFTATEGFNTAAPDVQLNPATSGGNSTPINNMQPYLALSYIICLQGLFPSRN</sequence>